<dbReference type="Pfam" id="PF12697">
    <property type="entry name" value="Abhydrolase_6"/>
    <property type="match status" value="1"/>
</dbReference>
<dbReference type="Proteomes" id="UP000095751">
    <property type="component" value="Unassembled WGS sequence"/>
</dbReference>
<dbReference type="InterPro" id="IPR000073">
    <property type="entry name" value="AB_hydrolase_1"/>
</dbReference>
<dbReference type="PANTHER" id="PTHR46438">
    <property type="entry name" value="ALPHA/BETA-HYDROLASES SUPERFAMILY PROTEIN"/>
    <property type="match status" value="1"/>
</dbReference>
<dbReference type="EMBL" id="KV784356">
    <property type="protein sequence ID" value="OEU18739.1"/>
    <property type="molecule type" value="Genomic_DNA"/>
</dbReference>
<dbReference type="InParanoid" id="A0A1E7FKN7"/>
<dbReference type="KEGG" id="fcy:FRACYDRAFT_274876"/>
<name>A0A1E7FKN7_9STRA</name>
<sequence length="311" mass="34929">MHLMYYFDPAGKRVYTLKDHKINYIELGDKSKPALVLIHGFGASSYHWRYNIPELARDYHVFAFCKLGFGLSSKPVQDYAAEVWRDQTVDFLKEVVKKPAVLAGNSIGGFTAMYTAASDDVKEMVNGVVLLNAAGQFKDPENPTEVKPQDTNGLVKFIKSSIQRLVIGGSFVVTKQPARIKQVLNQVYPVDNSNVNDKLVESIRFPSNDPNAAEVFFRVITKNTNGSAVYVDDVLEKLDCPLLLCWGELDPWIRPETADKIQKLYPRAIRASINAGHCPQDEAPTAVNAAIRDFMENHTKRRGEYKTIQKC</sequence>
<dbReference type="SUPFAM" id="SSF53474">
    <property type="entry name" value="alpha/beta-Hydrolases"/>
    <property type="match status" value="1"/>
</dbReference>
<dbReference type="GO" id="GO:0016787">
    <property type="term" value="F:hydrolase activity"/>
    <property type="evidence" value="ECO:0007669"/>
    <property type="project" value="UniProtKB-KW"/>
</dbReference>
<dbReference type="OrthoDB" id="408373at2759"/>
<keyword evidence="3" id="KW-1185">Reference proteome</keyword>
<gene>
    <name evidence="2" type="ORF">FRACYDRAFT_274876</name>
</gene>
<evidence type="ECO:0000259" key="1">
    <source>
        <dbReference type="Pfam" id="PF12697"/>
    </source>
</evidence>
<organism evidence="2 3">
    <name type="scientific">Fragilariopsis cylindrus CCMP1102</name>
    <dbReference type="NCBI Taxonomy" id="635003"/>
    <lineage>
        <taxon>Eukaryota</taxon>
        <taxon>Sar</taxon>
        <taxon>Stramenopiles</taxon>
        <taxon>Ochrophyta</taxon>
        <taxon>Bacillariophyta</taxon>
        <taxon>Bacillariophyceae</taxon>
        <taxon>Bacillariophycidae</taxon>
        <taxon>Bacillariales</taxon>
        <taxon>Bacillariaceae</taxon>
        <taxon>Fragilariopsis</taxon>
    </lineage>
</organism>
<proteinExistence type="predicted"/>
<dbReference type="Gene3D" id="3.40.50.1820">
    <property type="entry name" value="alpha/beta hydrolase"/>
    <property type="match status" value="1"/>
</dbReference>
<keyword evidence="2" id="KW-0378">Hydrolase</keyword>
<evidence type="ECO:0000313" key="3">
    <source>
        <dbReference type="Proteomes" id="UP000095751"/>
    </source>
</evidence>
<dbReference type="InterPro" id="IPR029058">
    <property type="entry name" value="AB_hydrolase_fold"/>
</dbReference>
<accession>A0A1E7FKN7</accession>
<dbReference type="AlphaFoldDB" id="A0A1E7FKN7"/>
<reference evidence="2 3" key="1">
    <citation type="submission" date="2016-09" db="EMBL/GenBank/DDBJ databases">
        <title>Extensive genetic diversity and differential bi-allelic expression allows diatom success in the polar Southern Ocean.</title>
        <authorList>
            <consortium name="DOE Joint Genome Institute"/>
            <person name="Mock T."/>
            <person name="Otillar R.P."/>
            <person name="Strauss J."/>
            <person name="Dupont C."/>
            <person name="Frickenhaus S."/>
            <person name="Maumus F."/>
            <person name="Mcmullan M."/>
            <person name="Sanges R."/>
            <person name="Schmutz J."/>
            <person name="Toseland A."/>
            <person name="Valas R."/>
            <person name="Veluchamy A."/>
            <person name="Ward B.J."/>
            <person name="Allen A."/>
            <person name="Barry K."/>
            <person name="Falciatore A."/>
            <person name="Ferrante M."/>
            <person name="Fortunato A.E."/>
            <person name="Gloeckner G."/>
            <person name="Gruber A."/>
            <person name="Hipkin R."/>
            <person name="Janech M."/>
            <person name="Kroth P."/>
            <person name="Leese F."/>
            <person name="Lindquist E."/>
            <person name="Lyon B.R."/>
            <person name="Martin J."/>
            <person name="Mayer C."/>
            <person name="Parker M."/>
            <person name="Quesneville H."/>
            <person name="Raymond J."/>
            <person name="Uhlig C."/>
            <person name="Valentin K.U."/>
            <person name="Worden A.Z."/>
            <person name="Armbrust E.V."/>
            <person name="Bowler C."/>
            <person name="Green B."/>
            <person name="Moulton V."/>
            <person name="Van Oosterhout C."/>
            <person name="Grigoriev I."/>
        </authorList>
    </citation>
    <scope>NUCLEOTIDE SEQUENCE [LARGE SCALE GENOMIC DNA]</scope>
    <source>
        <strain evidence="2 3">CCMP1102</strain>
    </source>
</reference>
<dbReference type="Gene3D" id="4.10.80.300">
    <property type="match status" value="1"/>
</dbReference>
<evidence type="ECO:0000313" key="2">
    <source>
        <dbReference type="EMBL" id="OEU18739.1"/>
    </source>
</evidence>
<feature type="domain" description="AB hydrolase-1" evidence="1">
    <location>
        <begin position="35"/>
        <end position="290"/>
    </location>
</feature>
<protein>
    <submittedName>
        <fullName evidence="2">Alpha/beta-hydrolase</fullName>
    </submittedName>
</protein>
<dbReference type="PANTHER" id="PTHR46438:SF2">
    <property type="entry name" value="ALPHA_BETA-HYDROLASES SUPERFAMILY PROTEIN"/>
    <property type="match status" value="1"/>
</dbReference>